<dbReference type="GO" id="GO:0017056">
    <property type="term" value="F:structural constituent of nuclear pore"/>
    <property type="evidence" value="ECO:0007669"/>
    <property type="project" value="InterPro"/>
</dbReference>
<feature type="domain" description="Peptidase S59" evidence="9">
    <location>
        <begin position="114"/>
        <end position="248"/>
    </location>
</feature>
<keyword evidence="3" id="KW-0813">Transport</keyword>
<dbReference type="InterPro" id="IPR037665">
    <property type="entry name" value="Nucleoporin_S59-like"/>
</dbReference>
<name>A0A813J6K4_POLGL</name>
<dbReference type="AlphaFoldDB" id="A0A813J6K4"/>
<feature type="non-terminal residue" evidence="10">
    <location>
        <position position="248"/>
    </location>
</feature>
<evidence type="ECO:0000256" key="3">
    <source>
        <dbReference type="ARBA" id="ARBA00022448"/>
    </source>
</evidence>
<keyword evidence="8" id="KW-0539">Nucleus</keyword>
<gene>
    <name evidence="10" type="ORF">PGLA2088_LOCUS16752</name>
</gene>
<evidence type="ECO:0000259" key="9">
    <source>
        <dbReference type="PROSITE" id="PS51434"/>
    </source>
</evidence>
<keyword evidence="7" id="KW-0906">Nuclear pore complex</keyword>
<dbReference type="PANTHER" id="PTHR23198:SF6">
    <property type="entry name" value="NUCLEAR PORE COMPLEX PROTEIN NUP98-NUP96"/>
    <property type="match status" value="1"/>
</dbReference>
<organism evidence="10 11">
    <name type="scientific">Polarella glacialis</name>
    <name type="common">Dinoflagellate</name>
    <dbReference type="NCBI Taxonomy" id="89957"/>
    <lineage>
        <taxon>Eukaryota</taxon>
        <taxon>Sar</taxon>
        <taxon>Alveolata</taxon>
        <taxon>Dinophyceae</taxon>
        <taxon>Suessiales</taxon>
        <taxon>Suessiaceae</taxon>
        <taxon>Polarella</taxon>
    </lineage>
</organism>
<comment type="caution">
    <text evidence="10">The sequence shown here is derived from an EMBL/GenBank/DDBJ whole genome shotgun (WGS) entry which is preliminary data.</text>
</comment>
<dbReference type="GO" id="GO:0006606">
    <property type="term" value="P:protein import into nucleus"/>
    <property type="evidence" value="ECO:0007669"/>
    <property type="project" value="TreeGrafter"/>
</dbReference>
<sequence length="248" mass="27815">AVGIVLGVSEPRWASMRKMLDNNFLARLHSFEPGSFPEAQRERLRLLLEVPTFSDGSLSERCPAVASLATWCNHVGRFIEWESVASQLGQELVAVGHGRSSEPETEVARSHCMMGGLLVEPDLWKLPEDELAYVENLTVTREGVGSVTFQGSTDCRQLVHCLTEVVVLNPGEVVVYPNQKLKPPVGSDLNKPASITLYGCHPKTQRFPDTRAREKYKQRVRAMTEEKGAEFVDYDCDRGVWQFRVAHF</sequence>
<dbReference type="Proteomes" id="UP000626109">
    <property type="component" value="Unassembled WGS sequence"/>
</dbReference>
<evidence type="ECO:0000313" key="10">
    <source>
        <dbReference type="EMBL" id="CAE8667923.1"/>
    </source>
</evidence>
<dbReference type="GO" id="GO:0034398">
    <property type="term" value="P:telomere tethering at nuclear periphery"/>
    <property type="evidence" value="ECO:0007669"/>
    <property type="project" value="TreeGrafter"/>
</dbReference>
<evidence type="ECO:0000256" key="2">
    <source>
        <dbReference type="ARBA" id="ARBA00008926"/>
    </source>
</evidence>
<comment type="subcellular location">
    <subcellularLocation>
        <location evidence="1">Nucleus</location>
        <location evidence="1">Nuclear pore complex</location>
    </subcellularLocation>
</comment>
<dbReference type="GO" id="GO:0051028">
    <property type="term" value="P:mRNA transport"/>
    <property type="evidence" value="ECO:0007669"/>
    <property type="project" value="UniProtKB-KW"/>
</dbReference>
<dbReference type="GO" id="GO:0006405">
    <property type="term" value="P:RNA export from nucleus"/>
    <property type="evidence" value="ECO:0007669"/>
    <property type="project" value="TreeGrafter"/>
</dbReference>
<accession>A0A813J6K4</accession>
<evidence type="ECO:0000256" key="7">
    <source>
        <dbReference type="ARBA" id="ARBA00023132"/>
    </source>
</evidence>
<dbReference type="PANTHER" id="PTHR23198">
    <property type="entry name" value="NUCLEOPORIN"/>
    <property type="match status" value="1"/>
</dbReference>
<reference evidence="10" key="1">
    <citation type="submission" date="2021-02" db="EMBL/GenBank/DDBJ databases">
        <authorList>
            <person name="Dougan E. K."/>
            <person name="Rhodes N."/>
            <person name="Thang M."/>
            <person name="Chan C."/>
        </authorList>
    </citation>
    <scope>NUCLEOTIDE SEQUENCE</scope>
</reference>
<evidence type="ECO:0000256" key="5">
    <source>
        <dbReference type="ARBA" id="ARBA00022927"/>
    </source>
</evidence>
<dbReference type="PROSITE" id="PS51434">
    <property type="entry name" value="NUP_C"/>
    <property type="match status" value="1"/>
</dbReference>
<proteinExistence type="inferred from homology"/>
<evidence type="ECO:0000256" key="1">
    <source>
        <dbReference type="ARBA" id="ARBA00004567"/>
    </source>
</evidence>
<evidence type="ECO:0000256" key="4">
    <source>
        <dbReference type="ARBA" id="ARBA00022816"/>
    </source>
</evidence>
<evidence type="ECO:0000256" key="8">
    <source>
        <dbReference type="ARBA" id="ARBA00023242"/>
    </source>
</evidence>
<dbReference type="Gene3D" id="3.30.1610.10">
    <property type="entry name" value="Peptidase S59, nucleoporin"/>
    <property type="match status" value="1"/>
</dbReference>
<keyword evidence="4" id="KW-0509">mRNA transport</keyword>
<keyword evidence="6" id="KW-0811">Translocation</keyword>
<dbReference type="InterPro" id="IPR036903">
    <property type="entry name" value="Nup98_auto-Pept-S59_dom_sf"/>
</dbReference>
<dbReference type="GO" id="GO:0044614">
    <property type="term" value="C:nuclear pore cytoplasmic filaments"/>
    <property type="evidence" value="ECO:0007669"/>
    <property type="project" value="TreeGrafter"/>
</dbReference>
<dbReference type="EMBL" id="CAJNNW010021434">
    <property type="protein sequence ID" value="CAE8667923.1"/>
    <property type="molecule type" value="Genomic_DNA"/>
</dbReference>
<dbReference type="Gene3D" id="1.20.920.60">
    <property type="match status" value="1"/>
</dbReference>
<protein>
    <recommendedName>
        <fullName evidence="9">Peptidase S59 domain-containing protein</fullName>
    </recommendedName>
</protein>
<dbReference type="SUPFAM" id="SSF82215">
    <property type="entry name" value="C-terminal autoproteolytic domain of nucleoporin nup98"/>
    <property type="match status" value="1"/>
</dbReference>
<dbReference type="GO" id="GO:0003723">
    <property type="term" value="F:RNA binding"/>
    <property type="evidence" value="ECO:0007669"/>
    <property type="project" value="TreeGrafter"/>
</dbReference>
<dbReference type="GO" id="GO:0000973">
    <property type="term" value="P:post-transcriptional tethering of RNA polymerase II gene DNA at nuclear periphery"/>
    <property type="evidence" value="ECO:0007669"/>
    <property type="project" value="TreeGrafter"/>
</dbReference>
<evidence type="ECO:0000256" key="6">
    <source>
        <dbReference type="ARBA" id="ARBA00023010"/>
    </source>
</evidence>
<evidence type="ECO:0000313" key="11">
    <source>
        <dbReference type="Proteomes" id="UP000626109"/>
    </source>
</evidence>
<keyword evidence="5" id="KW-0653">Protein transport</keyword>
<dbReference type="Pfam" id="PF04096">
    <property type="entry name" value="Nucleoporin2"/>
    <property type="match status" value="1"/>
</dbReference>
<dbReference type="InterPro" id="IPR007230">
    <property type="entry name" value="Nup98_auto-Pept-S59_dom"/>
</dbReference>
<dbReference type="GO" id="GO:0008139">
    <property type="term" value="F:nuclear localization sequence binding"/>
    <property type="evidence" value="ECO:0007669"/>
    <property type="project" value="TreeGrafter"/>
</dbReference>
<comment type="similarity">
    <text evidence="2">Belongs to the nucleoporin GLFG family.</text>
</comment>